<dbReference type="AlphaFoldDB" id="A0A5B0GRA5"/>
<name>A0A5B0GRA5_9BURK</name>
<keyword evidence="2" id="KW-1185">Reference proteome</keyword>
<evidence type="ECO:0000313" key="1">
    <source>
        <dbReference type="EMBL" id="KAA1005408.1"/>
    </source>
</evidence>
<reference evidence="1 2" key="1">
    <citation type="submission" date="2019-08" db="EMBL/GenBank/DDBJ databases">
        <title>Paraburkholderia sp. DCY113.</title>
        <authorList>
            <person name="Kang J."/>
        </authorList>
    </citation>
    <scope>NUCLEOTIDE SEQUENCE [LARGE SCALE GENOMIC DNA]</scope>
    <source>
        <strain evidence="1 2">DCY113</strain>
    </source>
</reference>
<comment type="caution">
    <text evidence="1">The sequence shown here is derived from an EMBL/GenBank/DDBJ whole genome shotgun (WGS) entry which is preliminary data.</text>
</comment>
<proteinExistence type="predicted"/>
<gene>
    <name evidence="1" type="ORF">FVF58_29605</name>
</gene>
<protein>
    <submittedName>
        <fullName evidence="1">Uncharacterized protein</fullName>
    </submittedName>
</protein>
<evidence type="ECO:0000313" key="2">
    <source>
        <dbReference type="Proteomes" id="UP000325273"/>
    </source>
</evidence>
<organism evidence="1 2">
    <name type="scientific">Paraburkholderia panacisoli</name>
    <dbReference type="NCBI Taxonomy" id="2603818"/>
    <lineage>
        <taxon>Bacteria</taxon>
        <taxon>Pseudomonadati</taxon>
        <taxon>Pseudomonadota</taxon>
        <taxon>Betaproteobacteria</taxon>
        <taxon>Burkholderiales</taxon>
        <taxon>Burkholderiaceae</taxon>
        <taxon>Paraburkholderia</taxon>
    </lineage>
</organism>
<dbReference type="Proteomes" id="UP000325273">
    <property type="component" value="Unassembled WGS sequence"/>
</dbReference>
<sequence>MVLIALAPTAHAAGSYVEVWNPPEARASAPHYFNTAHKAVLHRRGATHTIKLYTRRAPTPVAKLATKTNPRENVPPHARDMSEIPRQITPEGNVLRVDSRSMSAELIR</sequence>
<dbReference type="EMBL" id="VTUZ01000023">
    <property type="protein sequence ID" value="KAA1005408.1"/>
    <property type="molecule type" value="Genomic_DNA"/>
</dbReference>
<accession>A0A5B0GRA5</accession>